<dbReference type="EMBL" id="BAAANT010000008">
    <property type="protein sequence ID" value="GAA2137904.1"/>
    <property type="molecule type" value="Genomic_DNA"/>
</dbReference>
<protein>
    <recommendedName>
        <fullName evidence="3">XRE family transcriptional regulator</fullName>
    </recommendedName>
</protein>
<dbReference type="Proteomes" id="UP001422759">
    <property type="component" value="Unassembled WGS sequence"/>
</dbReference>
<proteinExistence type="predicted"/>
<evidence type="ECO:0000313" key="1">
    <source>
        <dbReference type="EMBL" id="GAA2137904.1"/>
    </source>
</evidence>
<keyword evidence="2" id="KW-1185">Reference proteome</keyword>
<organism evidence="1 2">
    <name type="scientific">Kitasatospora kazusensis</name>
    <dbReference type="NCBI Taxonomy" id="407974"/>
    <lineage>
        <taxon>Bacteria</taxon>
        <taxon>Bacillati</taxon>
        <taxon>Actinomycetota</taxon>
        <taxon>Actinomycetes</taxon>
        <taxon>Kitasatosporales</taxon>
        <taxon>Streptomycetaceae</taxon>
        <taxon>Kitasatospora</taxon>
    </lineage>
</organism>
<evidence type="ECO:0008006" key="3">
    <source>
        <dbReference type="Google" id="ProtNLM"/>
    </source>
</evidence>
<evidence type="ECO:0000313" key="2">
    <source>
        <dbReference type="Proteomes" id="UP001422759"/>
    </source>
</evidence>
<gene>
    <name evidence="1" type="ORF">GCM10009760_18800</name>
</gene>
<accession>A0ABN2Z7A4</accession>
<name>A0ABN2Z7A4_9ACTN</name>
<comment type="caution">
    <text evidence="1">The sequence shown here is derived from an EMBL/GenBank/DDBJ whole genome shotgun (WGS) entry which is preliminary data.</text>
</comment>
<dbReference type="RefSeq" id="WP_344462803.1">
    <property type="nucleotide sequence ID" value="NZ_BAAANT010000008.1"/>
</dbReference>
<reference evidence="1 2" key="1">
    <citation type="journal article" date="2019" name="Int. J. Syst. Evol. Microbiol.">
        <title>The Global Catalogue of Microorganisms (GCM) 10K type strain sequencing project: providing services to taxonomists for standard genome sequencing and annotation.</title>
        <authorList>
            <consortium name="The Broad Institute Genomics Platform"/>
            <consortium name="The Broad Institute Genome Sequencing Center for Infectious Disease"/>
            <person name="Wu L."/>
            <person name="Ma J."/>
        </authorList>
    </citation>
    <scope>NUCLEOTIDE SEQUENCE [LARGE SCALE GENOMIC DNA]</scope>
    <source>
        <strain evidence="1 2">JCM 14560</strain>
    </source>
</reference>
<sequence length="138" mass="14909">MTTGTTGSDALTQMVRSALDRQDMTYQALAALCVDPETSEHVGQTWLHKLVKGNVTRAPEARVLRALAVGLGLPLPQVQRAAAAQWLEYTSAELSELPEDMRAIIGHLEGMQPEDLSRARAVIEALSSRLNESSPDAS</sequence>